<gene>
    <name evidence="2" type="ORF">CPZ25_005625</name>
</gene>
<dbReference type="Proteomes" id="UP000218387">
    <property type="component" value="Chromosome"/>
</dbReference>
<dbReference type="InterPro" id="IPR046655">
    <property type="entry name" value="DUF6673"/>
</dbReference>
<accession>A0A4P9C5S8</accession>
<protein>
    <recommendedName>
        <fullName evidence="1">DUF6673 domain-containing protein</fullName>
    </recommendedName>
</protein>
<dbReference type="KEGG" id="emt:CPZ25_005625"/>
<sequence length="125" mass="14110">MLEINGVKLNFDLMDAEIADAAEKALADFSEKHKTIERGKSLSKAIQQECDLVYAFFDDVFGKGAAEEVFKGEKHYIKCCDAFKQVVDEIQHFNTMLAERNQEMERLTAGPAVVDGSNIKRFETK</sequence>
<keyword evidence="3" id="KW-1185">Reference proteome</keyword>
<reference evidence="2 3" key="1">
    <citation type="submission" date="2018-05" db="EMBL/GenBank/DDBJ databases">
        <title>Genome comparison of Eubacterium sp.</title>
        <authorList>
            <person name="Feng Y."/>
            <person name="Sanchez-Andrea I."/>
            <person name="Stams A.J.M."/>
            <person name="De Vos W.M."/>
        </authorList>
    </citation>
    <scope>NUCLEOTIDE SEQUENCE [LARGE SCALE GENOMIC DNA]</scope>
    <source>
        <strain evidence="2 3">YI</strain>
    </source>
</reference>
<proteinExistence type="predicted"/>
<evidence type="ECO:0000313" key="2">
    <source>
        <dbReference type="EMBL" id="QCT70828.1"/>
    </source>
</evidence>
<evidence type="ECO:0000313" key="3">
    <source>
        <dbReference type="Proteomes" id="UP000218387"/>
    </source>
</evidence>
<evidence type="ECO:0000259" key="1">
    <source>
        <dbReference type="Pfam" id="PF20378"/>
    </source>
</evidence>
<dbReference type="Pfam" id="PF20378">
    <property type="entry name" value="DUF6673"/>
    <property type="match status" value="1"/>
</dbReference>
<name>A0A4P9C5S8_EUBML</name>
<dbReference type="RefSeq" id="WP_096919590.1">
    <property type="nucleotide sequence ID" value="NZ_CP029487.1"/>
</dbReference>
<dbReference type="EMBL" id="CP029487">
    <property type="protein sequence ID" value="QCT70828.1"/>
    <property type="molecule type" value="Genomic_DNA"/>
</dbReference>
<organism evidence="2 3">
    <name type="scientific">Eubacterium maltosivorans</name>
    <dbReference type="NCBI Taxonomy" id="2041044"/>
    <lineage>
        <taxon>Bacteria</taxon>
        <taxon>Bacillati</taxon>
        <taxon>Bacillota</taxon>
        <taxon>Clostridia</taxon>
        <taxon>Eubacteriales</taxon>
        <taxon>Eubacteriaceae</taxon>
        <taxon>Eubacterium</taxon>
    </lineage>
</organism>
<feature type="domain" description="DUF6673" evidence="1">
    <location>
        <begin position="3"/>
        <end position="95"/>
    </location>
</feature>
<dbReference type="AlphaFoldDB" id="A0A4P9C5S8"/>